<keyword evidence="2" id="KW-1185">Reference proteome</keyword>
<gene>
    <name evidence="1" type="ORF">AB1Y20_003442</name>
</gene>
<comment type="caution">
    <text evidence="1">The sequence shown here is derived from an EMBL/GenBank/DDBJ whole genome shotgun (WGS) entry which is preliminary data.</text>
</comment>
<evidence type="ECO:0000313" key="2">
    <source>
        <dbReference type="Proteomes" id="UP001515480"/>
    </source>
</evidence>
<organism evidence="1 2">
    <name type="scientific">Prymnesium parvum</name>
    <name type="common">Toxic golden alga</name>
    <dbReference type="NCBI Taxonomy" id="97485"/>
    <lineage>
        <taxon>Eukaryota</taxon>
        <taxon>Haptista</taxon>
        <taxon>Haptophyta</taxon>
        <taxon>Prymnesiophyceae</taxon>
        <taxon>Prymnesiales</taxon>
        <taxon>Prymnesiaceae</taxon>
        <taxon>Prymnesium</taxon>
    </lineage>
</organism>
<dbReference type="Proteomes" id="UP001515480">
    <property type="component" value="Unassembled WGS sequence"/>
</dbReference>
<dbReference type="EMBL" id="JBGBPQ010000010">
    <property type="protein sequence ID" value="KAL1519182.1"/>
    <property type="molecule type" value="Genomic_DNA"/>
</dbReference>
<reference evidence="1 2" key="1">
    <citation type="journal article" date="2024" name="Science">
        <title>Giant polyketide synthase enzymes in the biosynthesis of giant marine polyether toxins.</title>
        <authorList>
            <person name="Fallon T.R."/>
            <person name="Shende V.V."/>
            <person name="Wierzbicki I.H."/>
            <person name="Pendleton A.L."/>
            <person name="Watervoot N.F."/>
            <person name="Auber R.P."/>
            <person name="Gonzalez D.J."/>
            <person name="Wisecaver J.H."/>
            <person name="Moore B.S."/>
        </authorList>
    </citation>
    <scope>NUCLEOTIDE SEQUENCE [LARGE SCALE GENOMIC DNA]</scope>
    <source>
        <strain evidence="1 2">12B1</strain>
    </source>
</reference>
<evidence type="ECO:0000313" key="1">
    <source>
        <dbReference type="EMBL" id="KAL1519182.1"/>
    </source>
</evidence>
<sequence>MFRAPRIRANHFKSTIIDSYPSPPRTHMEQSTDERRAAVIEKMKKAGMRTSAFLDGCFNDDTPAPEKCLKFMMEKLRKLEGNEDLEEVKAGVVAGVGKTLTYMFHKNDRLVHTDLVSSVRFLIEMGYTIVDSRPGESQI</sequence>
<name>A0AB34JDE5_PRYPA</name>
<dbReference type="AlphaFoldDB" id="A0AB34JDE5"/>
<protein>
    <submittedName>
        <fullName evidence="1">Uncharacterized protein</fullName>
    </submittedName>
</protein>
<proteinExistence type="predicted"/>
<accession>A0AB34JDE5</accession>